<evidence type="ECO:0000313" key="2">
    <source>
        <dbReference type="EMBL" id="MCI09261.1"/>
    </source>
</evidence>
<feature type="region of interest" description="Disordered" evidence="1">
    <location>
        <begin position="85"/>
        <end position="109"/>
    </location>
</feature>
<keyword evidence="3" id="KW-1185">Reference proteome</keyword>
<proteinExistence type="predicted"/>
<feature type="compositionally biased region" description="Basic and acidic residues" evidence="1">
    <location>
        <begin position="139"/>
        <end position="148"/>
    </location>
</feature>
<feature type="compositionally biased region" description="Polar residues" evidence="1">
    <location>
        <begin position="196"/>
        <end position="220"/>
    </location>
</feature>
<comment type="caution">
    <text evidence="2">The sequence shown here is derived from an EMBL/GenBank/DDBJ whole genome shotgun (WGS) entry which is preliminary data.</text>
</comment>
<feature type="region of interest" description="Disordered" evidence="1">
    <location>
        <begin position="139"/>
        <end position="234"/>
    </location>
</feature>
<evidence type="ECO:0000313" key="3">
    <source>
        <dbReference type="Proteomes" id="UP000265520"/>
    </source>
</evidence>
<organism evidence="2 3">
    <name type="scientific">Trifolium medium</name>
    <dbReference type="NCBI Taxonomy" id="97028"/>
    <lineage>
        <taxon>Eukaryota</taxon>
        <taxon>Viridiplantae</taxon>
        <taxon>Streptophyta</taxon>
        <taxon>Embryophyta</taxon>
        <taxon>Tracheophyta</taxon>
        <taxon>Spermatophyta</taxon>
        <taxon>Magnoliopsida</taxon>
        <taxon>eudicotyledons</taxon>
        <taxon>Gunneridae</taxon>
        <taxon>Pentapetalae</taxon>
        <taxon>rosids</taxon>
        <taxon>fabids</taxon>
        <taxon>Fabales</taxon>
        <taxon>Fabaceae</taxon>
        <taxon>Papilionoideae</taxon>
        <taxon>50 kb inversion clade</taxon>
        <taxon>NPAAA clade</taxon>
        <taxon>Hologalegina</taxon>
        <taxon>IRL clade</taxon>
        <taxon>Trifolieae</taxon>
        <taxon>Trifolium</taxon>
    </lineage>
</organism>
<dbReference type="EMBL" id="LXQA010071972">
    <property type="protein sequence ID" value="MCI09261.1"/>
    <property type="molecule type" value="Genomic_DNA"/>
</dbReference>
<feature type="compositionally biased region" description="Basic and acidic residues" evidence="1">
    <location>
        <begin position="37"/>
        <end position="51"/>
    </location>
</feature>
<feature type="region of interest" description="Disordered" evidence="1">
    <location>
        <begin position="1"/>
        <end position="57"/>
    </location>
</feature>
<protein>
    <submittedName>
        <fullName evidence="2">Dentin sialophosphoprotein-like</fullName>
    </submittedName>
</protein>
<accession>A0A392PAU1</accession>
<reference evidence="2 3" key="1">
    <citation type="journal article" date="2018" name="Front. Plant Sci.">
        <title>Red Clover (Trifolium pratense) and Zigzag Clover (T. medium) - A Picture of Genomic Similarities and Differences.</title>
        <authorList>
            <person name="Dluhosova J."/>
            <person name="Istvanek J."/>
            <person name="Nedelnik J."/>
            <person name="Repkova J."/>
        </authorList>
    </citation>
    <scope>NUCLEOTIDE SEQUENCE [LARGE SCALE GENOMIC DNA]</scope>
    <source>
        <strain evidence="3">cv. 10/8</strain>
        <tissue evidence="2">Leaf</tissue>
    </source>
</reference>
<dbReference type="Proteomes" id="UP000265520">
    <property type="component" value="Unassembled WGS sequence"/>
</dbReference>
<feature type="compositionally biased region" description="Low complexity" evidence="1">
    <location>
        <begin position="16"/>
        <end position="28"/>
    </location>
</feature>
<feature type="non-terminal residue" evidence="2">
    <location>
        <position position="234"/>
    </location>
</feature>
<feature type="compositionally biased region" description="Basic and acidic residues" evidence="1">
    <location>
        <begin position="221"/>
        <end position="234"/>
    </location>
</feature>
<sequence>VSIEKKNSQDPSFSIDNNNNNDTENNNDNNDDDIDKDNDNFDKGVKNDHGSSLESCKVSIFDEESSGVGLKDQVGVSGMLLKGSSDRVHRSHSRSFSAQFESGGGVGFKSRESSSVVLNGVDQSITQSQLRSFAVETEDLKNRVKEEDSSQVMKTKYQKPLPSSSEQIGMARSKRDEIRGANESTKLNLPGKKQVLESQDNARVTAPIEQNQRVRQSKGNQEMHDELKLKADEL</sequence>
<dbReference type="AlphaFoldDB" id="A0A392PAU1"/>
<feature type="non-terminal residue" evidence="2">
    <location>
        <position position="1"/>
    </location>
</feature>
<name>A0A392PAU1_9FABA</name>
<evidence type="ECO:0000256" key="1">
    <source>
        <dbReference type="SAM" id="MobiDB-lite"/>
    </source>
</evidence>